<reference evidence="2" key="2">
    <citation type="journal article" date="2021" name="PeerJ">
        <title>Extensive microbial diversity within the chicken gut microbiome revealed by metagenomics and culture.</title>
        <authorList>
            <person name="Gilroy R."/>
            <person name="Ravi A."/>
            <person name="Getino M."/>
            <person name="Pursley I."/>
            <person name="Horton D.L."/>
            <person name="Alikhan N.F."/>
            <person name="Baker D."/>
            <person name="Gharbi K."/>
            <person name="Hall N."/>
            <person name="Watson M."/>
            <person name="Adriaenssens E.M."/>
            <person name="Foster-Nyarko E."/>
            <person name="Jarju S."/>
            <person name="Secka A."/>
            <person name="Antonio M."/>
            <person name="Oren A."/>
            <person name="Chaudhuri R.R."/>
            <person name="La Ragione R."/>
            <person name="Hildebrand F."/>
            <person name="Pallen M.J."/>
        </authorList>
    </citation>
    <scope>NUCLEOTIDE SEQUENCE</scope>
    <source>
        <strain evidence="2">ChiSxjej1B13-7958</strain>
    </source>
</reference>
<dbReference type="AlphaFoldDB" id="A0A9D1DG10"/>
<organism evidence="2 3">
    <name type="scientific">Candidatus Caccousia avicola</name>
    <dbReference type="NCBI Taxonomy" id="2840721"/>
    <lineage>
        <taxon>Bacteria</taxon>
        <taxon>Bacillati</taxon>
        <taxon>Bacillota</taxon>
        <taxon>Clostridia</taxon>
        <taxon>Eubacteriales</taxon>
        <taxon>Oscillospiraceae</taxon>
        <taxon>Oscillospiraceae incertae sedis</taxon>
        <taxon>Candidatus Caccousia</taxon>
    </lineage>
</organism>
<evidence type="ECO:0000259" key="1">
    <source>
        <dbReference type="Pfam" id="PF01882"/>
    </source>
</evidence>
<dbReference type="InterPro" id="IPR002881">
    <property type="entry name" value="DUF58"/>
</dbReference>
<dbReference type="PANTHER" id="PTHR34351:SF2">
    <property type="entry name" value="DUF58 DOMAIN-CONTAINING PROTEIN"/>
    <property type="match status" value="1"/>
</dbReference>
<comment type="caution">
    <text evidence="2">The sequence shown here is derived from an EMBL/GenBank/DDBJ whole genome shotgun (WGS) entry which is preliminary data.</text>
</comment>
<accession>A0A9D1DG10</accession>
<dbReference type="Proteomes" id="UP000824242">
    <property type="component" value="Unassembled WGS sequence"/>
</dbReference>
<gene>
    <name evidence="2" type="ORF">IAB89_10640</name>
</gene>
<feature type="domain" description="DUF58" evidence="1">
    <location>
        <begin position="182"/>
        <end position="258"/>
    </location>
</feature>
<protein>
    <submittedName>
        <fullName evidence="2">DUF58 domain-containing protein</fullName>
    </submittedName>
</protein>
<evidence type="ECO:0000313" key="2">
    <source>
        <dbReference type="EMBL" id="HIR48089.1"/>
    </source>
</evidence>
<reference evidence="2" key="1">
    <citation type="submission" date="2020-10" db="EMBL/GenBank/DDBJ databases">
        <authorList>
            <person name="Gilroy R."/>
        </authorList>
    </citation>
    <scope>NUCLEOTIDE SEQUENCE</scope>
    <source>
        <strain evidence="2">ChiSxjej1B13-7958</strain>
    </source>
</reference>
<dbReference type="EMBL" id="DVGZ01000112">
    <property type="protein sequence ID" value="HIR48089.1"/>
    <property type="molecule type" value="Genomic_DNA"/>
</dbReference>
<name>A0A9D1DG10_9FIRM</name>
<dbReference type="Pfam" id="PF01882">
    <property type="entry name" value="DUF58"/>
    <property type="match status" value="1"/>
</dbReference>
<sequence length="375" mass="41931">MELIVLLLLLLAAVWLQGVLYRTYAFRRLDYSCSLDRREAVEGDRIHLQEVVSNRKLLPLPWLKSEITTSKWLEFSELQSVVTGDTRFISSFFLVRSFQRVTRTWEGRCLKRGVFTIQKTVLVASDLLGGASFSSTAPAGSQVVVFPKALDLEENFISVSRNMGETCVRRNLLPDPFFIAGVREYQQGDPMNHIHWPATAREGRLMVYQNDSSSSQSRAVILNMQTREYANSGAVDADLLENAIRTCAALFEQTAGENIPLRFLANTPDAVATEEAWGESCLHSLLDLLARLPLKSGEHFPFYLNALHDSLTATDIILVTCYLDEAILRFAHDKMDAGVPVRLYLLDPNPLPMEAGDLDIFMVRAPSAQKGGEAS</sequence>
<evidence type="ECO:0000313" key="3">
    <source>
        <dbReference type="Proteomes" id="UP000824242"/>
    </source>
</evidence>
<proteinExistence type="predicted"/>
<dbReference type="PANTHER" id="PTHR34351">
    <property type="entry name" value="SLR1927 PROTEIN-RELATED"/>
    <property type="match status" value="1"/>
</dbReference>